<protein>
    <submittedName>
        <fullName evidence="1">Uncharacterized protein</fullName>
    </submittedName>
</protein>
<comment type="caution">
    <text evidence="1">The sequence shown here is derived from an EMBL/GenBank/DDBJ whole genome shotgun (WGS) entry which is preliminary data.</text>
</comment>
<evidence type="ECO:0000313" key="1">
    <source>
        <dbReference type="EMBL" id="MTL94845.1"/>
    </source>
</evidence>
<dbReference type="RefSeq" id="WP_129821697.1">
    <property type="nucleotide sequence ID" value="NZ_RCYV01000021.1"/>
</dbReference>
<name>A0A6G2CDV7_9FIRM</name>
<accession>A0A6G2CDV7</accession>
<gene>
    <name evidence="1" type="ORF">GMA64_09930</name>
</gene>
<organism evidence="1">
    <name type="scientific">Turicibacter sanguinis</name>
    <dbReference type="NCBI Taxonomy" id="154288"/>
    <lineage>
        <taxon>Bacteria</taxon>
        <taxon>Bacillati</taxon>
        <taxon>Bacillota</taxon>
        <taxon>Erysipelotrichia</taxon>
        <taxon>Erysipelotrichales</taxon>
        <taxon>Turicibacteraceae</taxon>
        <taxon>Turicibacter</taxon>
    </lineage>
</organism>
<reference evidence="1" key="1">
    <citation type="journal article" date="2019" name="Nat. Med.">
        <title>A library of human gut bacterial isolates paired with longitudinal multiomics data enables mechanistic microbiome research.</title>
        <authorList>
            <person name="Poyet M."/>
            <person name="Groussin M."/>
            <person name="Gibbons S.M."/>
            <person name="Avila-Pacheco J."/>
            <person name="Jiang X."/>
            <person name="Kearney S.M."/>
            <person name="Perrotta A.R."/>
            <person name="Berdy B."/>
            <person name="Zhao S."/>
            <person name="Lieberman T.D."/>
            <person name="Swanson P.K."/>
            <person name="Smith M."/>
            <person name="Roesemann S."/>
            <person name="Alexander J.E."/>
            <person name="Rich S.A."/>
            <person name="Livny J."/>
            <person name="Vlamakis H."/>
            <person name="Clish C."/>
            <person name="Bullock K."/>
            <person name="Deik A."/>
            <person name="Scott J."/>
            <person name="Pierce K.A."/>
            <person name="Xavier R.J."/>
            <person name="Alm E.J."/>
        </authorList>
    </citation>
    <scope>NUCLEOTIDE SEQUENCE</scope>
    <source>
        <strain evidence="1">BIOML-A179</strain>
    </source>
</reference>
<proteinExistence type="predicted"/>
<dbReference type="AlphaFoldDB" id="A0A6G2CDV7"/>
<sequence length="124" mass="14375">MIFALVVFPIVFFIIGFVFKLFKPHYRPIEFVLVNTVLSVLALMLSFGSSLFYTIPYFIKMSLIHIAINFVFAFMGVLTYKLYEIFKEKFPMLGGFTQIITMLALISIMVTFSFTIQFGITLMY</sequence>
<dbReference type="EMBL" id="WMQV01000024">
    <property type="protein sequence ID" value="MTL94845.1"/>
    <property type="molecule type" value="Genomic_DNA"/>
</dbReference>